<reference evidence="1 2" key="1">
    <citation type="submission" date="2012-05" db="EMBL/GenBank/DDBJ databases">
        <title>Recombination and specialization in a pathogen metapopulation.</title>
        <authorList>
            <person name="Gardiner A."/>
            <person name="Kemen E."/>
            <person name="Schultz-Larsen T."/>
            <person name="MacLean D."/>
            <person name="Van Oosterhout C."/>
            <person name="Jones J.D.G."/>
        </authorList>
    </citation>
    <scope>NUCLEOTIDE SEQUENCE [LARGE SCALE GENOMIC DNA]</scope>
    <source>
        <strain evidence="1 2">Ac Nc2</strain>
    </source>
</reference>
<evidence type="ECO:0000313" key="2">
    <source>
        <dbReference type="Proteomes" id="UP000053237"/>
    </source>
</evidence>
<dbReference type="InParanoid" id="A0A024FWZ9"/>
<accession>A0A024FWZ9</accession>
<dbReference type="AlphaFoldDB" id="A0A024FWZ9"/>
<sequence length="105" mass="12030">MNPSFPFKIHKRLLNNKISHLISHAISASSVNLANSKYDDWIQPAEYKPAMSCKSLPPTRSYRIQLGTTQKALSEKLYAVRRFFGFGFESAVCSFKCVWKSRIRS</sequence>
<protein>
    <submittedName>
        <fullName evidence="1">Uncharacterized protein</fullName>
    </submittedName>
</protein>
<proteinExistence type="predicted"/>
<name>A0A024FWZ9_9STRA</name>
<dbReference type="EMBL" id="CAIX01001435">
    <property type="protein sequence ID" value="CCI11645.1"/>
    <property type="molecule type" value="Genomic_DNA"/>
</dbReference>
<gene>
    <name evidence="1" type="ORF">BN9_132510</name>
</gene>
<evidence type="ECO:0000313" key="1">
    <source>
        <dbReference type="EMBL" id="CCI11645.1"/>
    </source>
</evidence>
<dbReference type="Proteomes" id="UP000053237">
    <property type="component" value="Unassembled WGS sequence"/>
</dbReference>
<keyword evidence="2" id="KW-1185">Reference proteome</keyword>
<comment type="caution">
    <text evidence="1">The sequence shown here is derived from an EMBL/GenBank/DDBJ whole genome shotgun (WGS) entry which is preliminary data.</text>
</comment>
<organism evidence="1 2">
    <name type="scientific">Albugo candida</name>
    <dbReference type="NCBI Taxonomy" id="65357"/>
    <lineage>
        <taxon>Eukaryota</taxon>
        <taxon>Sar</taxon>
        <taxon>Stramenopiles</taxon>
        <taxon>Oomycota</taxon>
        <taxon>Peronosporomycetes</taxon>
        <taxon>Albuginales</taxon>
        <taxon>Albuginaceae</taxon>
        <taxon>Albugo</taxon>
    </lineage>
</organism>